<dbReference type="Proteomes" id="UP000271974">
    <property type="component" value="Unassembled WGS sequence"/>
</dbReference>
<dbReference type="PANTHER" id="PTHR11675">
    <property type="entry name" value="N-ACETYLGALACTOSAMINYLTRANSFERASE"/>
    <property type="match status" value="1"/>
</dbReference>
<organism evidence="7 8">
    <name type="scientific">Elysia chlorotica</name>
    <name type="common">Eastern emerald elysia</name>
    <name type="synonym">Sea slug</name>
    <dbReference type="NCBI Taxonomy" id="188477"/>
    <lineage>
        <taxon>Eukaryota</taxon>
        <taxon>Metazoa</taxon>
        <taxon>Spiralia</taxon>
        <taxon>Lophotrochozoa</taxon>
        <taxon>Mollusca</taxon>
        <taxon>Gastropoda</taxon>
        <taxon>Heterobranchia</taxon>
        <taxon>Euthyneura</taxon>
        <taxon>Panpulmonata</taxon>
        <taxon>Sacoglossa</taxon>
        <taxon>Placobranchoidea</taxon>
        <taxon>Plakobranchidae</taxon>
        <taxon>Elysia</taxon>
    </lineage>
</organism>
<evidence type="ECO:0000313" key="8">
    <source>
        <dbReference type="Proteomes" id="UP000271974"/>
    </source>
</evidence>
<dbReference type="GO" id="GO:0004653">
    <property type="term" value="F:polypeptide N-acetylgalactosaminyltransferase activity"/>
    <property type="evidence" value="ECO:0007669"/>
    <property type="project" value="TreeGrafter"/>
</dbReference>
<comment type="subcellular location">
    <subcellularLocation>
        <location evidence="1 5">Golgi apparatus membrane</location>
        <topology evidence="1 5">Single-pass type II membrane protein</topology>
    </subcellularLocation>
</comment>
<dbReference type="Pfam" id="PF00535">
    <property type="entry name" value="Glycos_transf_2"/>
    <property type="match status" value="1"/>
</dbReference>
<dbReference type="InterPro" id="IPR029044">
    <property type="entry name" value="Nucleotide-diphossugar_trans"/>
</dbReference>
<proteinExistence type="inferred from homology"/>
<dbReference type="PANTHER" id="PTHR11675:SF128">
    <property type="entry name" value="POLYPEPTIDE N-ACETYLGALACTOSAMINYLTRANSFERASE 13-RELATED"/>
    <property type="match status" value="1"/>
</dbReference>
<keyword evidence="4 5" id="KW-1015">Disulfide bond</keyword>
<dbReference type="InterPro" id="IPR035992">
    <property type="entry name" value="Ricin_B-like_lectins"/>
</dbReference>
<evidence type="ECO:0000256" key="2">
    <source>
        <dbReference type="ARBA" id="ARBA00022734"/>
    </source>
</evidence>
<sequence>MKKRKPLNKPALFLIFIISAFLVYQLMWALMKEFYRRSEQKVIFDVSGLKKLLFVNDKITQHLDYSVSKSLSVSYNRDLPDTRHSGCKSLLSNAKLQLPSVSIIITYQEIDISVLHRNIASVVHRSKPVNIKEIILIDDGSFDAQAGKLLQQVQGIKIIRNKSPKGRGVARAQGATVASGEVIVFIDSLSELNVDWLSPLLNRLTESPRSLVSPVFDVIDSDTFEYKPRLSIHKGGIDWSLQFQWIEISSKARSTAASEPLIPFKSPILPGAVFAVRRDFFNWLGKYDVSIGASGVEDIDLSLRAWLCGGKVEIVPCSRAGLIQTSKGQLGVKRVPFSSYLKGAKKVAELWLDDYKRFFYAVRPSARMQTLLNMTISRRLKEKNKCVGFKWFLSTVYPQLLPLVTDEIAFGVIRQQDVCVELDPGQMPLIAKPRPCTTGKDSQEWSWRKKGMIVSNGMCLTSDLGNMHGFVMVQFCQDLTSQAWYRLGLTIVHQESNFCLDSARGDVGLVISVCVQDSPTQTWHVSSETAGPPSPDRDFSFLEEKSQLEFF</sequence>
<dbReference type="SUPFAM" id="SSF53448">
    <property type="entry name" value="Nucleotide-diphospho-sugar transferases"/>
    <property type="match status" value="1"/>
</dbReference>
<dbReference type="InterPro" id="IPR000772">
    <property type="entry name" value="Ricin_B_lectin"/>
</dbReference>
<keyword evidence="5" id="KW-0472">Membrane</keyword>
<dbReference type="STRING" id="188477.A0A3S1BFV6"/>
<keyword evidence="5" id="KW-1133">Transmembrane helix</keyword>
<comment type="cofactor">
    <cofactor evidence="5">
        <name>Mn(2+)</name>
        <dbReference type="ChEBI" id="CHEBI:29035"/>
    </cofactor>
</comment>
<dbReference type="UniPathway" id="UPA00378"/>
<keyword evidence="8" id="KW-1185">Reference proteome</keyword>
<dbReference type="SUPFAM" id="SSF50370">
    <property type="entry name" value="Ricin B-like lectins"/>
    <property type="match status" value="1"/>
</dbReference>
<reference evidence="7 8" key="1">
    <citation type="submission" date="2019-01" db="EMBL/GenBank/DDBJ databases">
        <title>A draft genome assembly of the solar-powered sea slug Elysia chlorotica.</title>
        <authorList>
            <person name="Cai H."/>
            <person name="Li Q."/>
            <person name="Fang X."/>
            <person name="Li J."/>
            <person name="Curtis N.E."/>
            <person name="Altenburger A."/>
            <person name="Shibata T."/>
            <person name="Feng M."/>
            <person name="Maeda T."/>
            <person name="Schwartz J.A."/>
            <person name="Shigenobu S."/>
            <person name="Lundholm N."/>
            <person name="Nishiyama T."/>
            <person name="Yang H."/>
            <person name="Hasebe M."/>
            <person name="Li S."/>
            <person name="Pierce S.K."/>
            <person name="Wang J."/>
        </authorList>
    </citation>
    <scope>NUCLEOTIDE SEQUENCE [LARGE SCALE GENOMIC DNA]</scope>
    <source>
        <strain evidence="7">EC2010</strain>
        <tissue evidence="7">Whole organism of an adult</tissue>
    </source>
</reference>
<protein>
    <recommendedName>
        <fullName evidence="5">Polypeptide N-acetylgalactosaminyltransferase</fullName>
        <ecNumber evidence="5">2.4.1.-</ecNumber>
    </recommendedName>
    <alternativeName>
        <fullName evidence="5">Protein-UDP acetylgalactosaminyltransferase</fullName>
    </alternativeName>
</protein>
<evidence type="ECO:0000256" key="3">
    <source>
        <dbReference type="ARBA" id="ARBA00023034"/>
    </source>
</evidence>
<dbReference type="Gene3D" id="2.80.10.50">
    <property type="match status" value="1"/>
</dbReference>
<keyword evidence="5" id="KW-0808">Transferase</keyword>
<dbReference type="Gene3D" id="3.90.550.10">
    <property type="entry name" value="Spore Coat Polysaccharide Biosynthesis Protein SpsA, Chain A"/>
    <property type="match status" value="1"/>
</dbReference>
<evidence type="ECO:0000256" key="5">
    <source>
        <dbReference type="RuleBase" id="RU361242"/>
    </source>
</evidence>
<comment type="similarity">
    <text evidence="5">Belongs to the glycosyltransferase 2 family. GalNAc-T subfamily.</text>
</comment>
<dbReference type="GO" id="GO:0000139">
    <property type="term" value="C:Golgi membrane"/>
    <property type="evidence" value="ECO:0007669"/>
    <property type="project" value="UniProtKB-SubCell"/>
</dbReference>
<keyword evidence="2 5" id="KW-0430">Lectin</keyword>
<dbReference type="EMBL" id="RQTK01000114">
    <property type="protein sequence ID" value="RUS87324.1"/>
    <property type="molecule type" value="Genomic_DNA"/>
</dbReference>
<comment type="caution">
    <text evidence="7">The sequence shown here is derived from an EMBL/GenBank/DDBJ whole genome shotgun (WGS) entry which is preliminary data.</text>
</comment>
<dbReference type="GO" id="GO:0006493">
    <property type="term" value="P:protein O-linked glycosylation"/>
    <property type="evidence" value="ECO:0007669"/>
    <property type="project" value="TreeGrafter"/>
</dbReference>
<name>A0A3S1BFV6_ELYCH</name>
<evidence type="ECO:0000313" key="7">
    <source>
        <dbReference type="EMBL" id="RUS87324.1"/>
    </source>
</evidence>
<feature type="domain" description="Ricin B lectin" evidence="6">
    <location>
        <begin position="407"/>
        <end position="526"/>
    </location>
</feature>
<keyword evidence="5" id="KW-0464">Manganese</keyword>
<keyword evidence="5" id="KW-0328">Glycosyltransferase</keyword>
<evidence type="ECO:0000256" key="1">
    <source>
        <dbReference type="ARBA" id="ARBA00004323"/>
    </source>
</evidence>
<gene>
    <name evidence="7" type="ORF">EGW08_004936</name>
</gene>
<dbReference type="OrthoDB" id="429263at2759"/>
<keyword evidence="3 5" id="KW-0333">Golgi apparatus</keyword>
<dbReference type="Pfam" id="PF00652">
    <property type="entry name" value="Ricin_B_lectin"/>
    <property type="match status" value="1"/>
</dbReference>
<feature type="transmembrane region" description="Helical" evidence="5">
    <location>
        <begin position="12"/>
        <end position="31"/>
    </location>
</feature>
<dbReference type="EC" id="2.4.1.-" evidence="5"/>
<keyword evidence="5" id="KW-0812">Transmembrane</keyword>
<comment type="pathway">
    <text evidence="5">Protein modification; protein glycosylation.</text>
</comment>
<evidence type="ECO:0000259" key="6">
    <source>
        <dbReference type="SMART" id="SM00458"/>
    </source>
</evidence>
<evidence type="ECO:0000256" key="4">
    <source>
        <dbReference type="ARBA" id="ARBA00023157"/>
    </source>
</evidence>
<dbReference type="AlphaFoldDB" id="A0A3S1BFV6"/>
<dbReference type="GO" id="GO:0030246">
    <property type="term" value="F:carbohydrate binding"/>
    <property type="evidence" value="ECO:0007669"/>
    <property type="project" value="UniProtKB-KW"/>
</dbReference>
<dbReference type="PROSITE" id="PS50231">
    <property type="entry name" value="RICIN_B_LECTIN"/>
    <property type="match status" value="1"/>
</dbReference>
<dbReference type="InterPro" id="IPR001173">
    <property type="entry name" value="Glyco_trans_2-like"/>
</dbReference>
<accession>A0A3S1BFV6</accession>
<dbReference type="SMART" id="SM00458">
    <property type="entry name" value="RICIN"/>
    <property type="match status" value="1"/>
</dbReference>